<sequence>MHFIHHLYIYNIKKYYNIFFYNIFEIINGPI</sequence>
<name>A0A6C0ECU6_9ZZZZ</name>
<accession>A0A6C0ECU6</accession>
<evidence type="ECO:0000313" key="1">
    <source>
        <dbReference type="EMBL" id="QHT26996.1"/>
    </source>
</evidence>
<proteinExistence type="predicted"/>
<organism evidence="1">
    <name type="scientific">viral metagenome</name>
    <dbReference type="NCBI Taxonomy" id="1070528"/>
    <lineage>
        <taxon>unclassified sequences</taxon>
        <taxon>metagenomes</taxon>
        <taxon>organismal metagenomes</taxon>
    </lineage>
</organism>
<dbReference type="AlphaFoldDB" id="A0A6C0ECU6"/>
<dbReference type="EMBL" id="MN739806">
    <property type="protein sequence ID" value="QHT26996.1"/>
    <property type="molecule type" value="Genomic_DNA"/>
</dbReference>
<protein>
    <submittedName>
        <fullName evidence="1">Uncharacterized protein</fullName>
    </submittedName>
</protein>
<reference evidence="1" key="1">
    <citation type="journal article" date="2020" name="Nature">
        <title>Giant virus diversity and host interactions through global metagenomics.</title>
        <authorList>
            <person name="Schulz F."/>
            <person name="Roux S."/>
            <person name="Paez-Espino D."/>
            <person name="Jungbluth S."/>
            <person name="Walsh D.A."/>
            <person name="Denef V.J."/>
            <person name="McMahon K.D."/>
            <person name="Konstantinidis K.T."/>
            <person name="Eloe-Fadrosh E.A."/>
            <person name="Kyrpides N.C."/>
            <person name="Woyke T."/>
        </authorList>
    </citation>
    <scope>NUCLEOTIDE SEQUENCE</scope>
    <source>
        <strain evidence="1">GVMAG-M-3300023179-2</strain>
    </source>
</reference>